<name>A0A195C2D0_9HYME</name>
<keyword evidence="2" id="KW-1185">Reference proteome</keyword>
<proteinExistence type="predicted"/>
<dbReference type="AlphaFoldDB" id="A0A195C2D0"/>
<dbReference type="Proteomes" id="UP000078542">
    <property type="component" value="Unassembled WGS sequence"/>
</dbReference>
<organism evidence="1 2">
    <name type="scientific">Cyphomyrmex costatus</name>
    <dbReference type="NCBI Taxonomy" id="456900"/>
    <lineage>
        <taxon>Eukaryota</taxon>
        <taxon>Metazoa</taxon>
        <taxon>Ecdysozoa</taxon>
        <taxon>Arthropoda</taxon>
        <taxon>Hexapoda</taxon>
        <taxon>Insecta</taxon>
        <taxon>Pterygota</taxon>
        <taxon>Neoptera</taxon>
        <taxon>Endopterygota</taxon>
        <taxon>Hymenoptera</taxon>
        <taxon>Apocrita</taxon>
        <taxon>Aculeata</taxon>
        <taxon>Formicoidea</taxon>
        <taxon>Formicidae</taxon>
        <taxon>Myrmicinae</taxon>
        <taxon>Cyphomyrmex</taxon>
    </lineage>
</organism>
<dbReference type="EMBL" id="KQ978344">
    <property type="protein sequence ID" value="KYM94982.1"/>
    <property type="molecule type" value="Genomic_DNA"/>
</dbReference>
<sequence>NIYKDIQKLCFSVISVFKSILRIPTFREHCSSLCQGQEQLDISISKLFAKHWHSKNGFEHGITRETDNFCMKSACGNFKSINIINLVL</sequence>
<evidence type="ECO:0000313" key="2">
    <source>
        <dbReference type="Proteomes" id="UP000078542"/>
    </source>
</evidence>
<reference evidence="1 2" key="1">
    <citation type="submission" date="2016-03" db="EMBL/GenBank/DDBJ databases">
        <title>Cyphomyrmex costatus WGS genome.</title>
        <authorList>
            <person name="Nygaard S."/>
            <person name="Hu H."/>
            <person name="Boomsma J."/>
            <person name="Zhang G."/>
        </authorList>
    </citation>
    <scope>NUCLEOTIDE SEQUENCE [LARGE SCALE GENOMIC DNA]</scope>
    <source>
        <strain evidence="1">MS0001</strain>
        <tissue evidence="1">Whole body</tissue>
    </source>
</reference>
<gene>
    <name evidence="1" type="ORF">ALC62_14577</name>
</gene>
<accession>A0A195C2D0</accession>
<protein>
    <submittedName>
        <fullName evidence="1">Uncharacterized protein</fullName>
    </submittedName>
</protein>
<evidence type="ECO:0000313" key="1">
    <source>
        <dbReference type="EMBL" id="KYM94982.1"/>
    </source>
</evidence>
<feature type="non-terminal residue" evidence="1">
    <location>
        <position position="1"/>
    </location>
</feature>